<evidence type="ECO:0000313" key="3">
    <source>
        <dbReference type="Proteomes" id="UP000261640"/>
    </source>
</evidence>
<dbReference type="GeneTree" id="ENSGT01030000237109"/>
<feature type="signal peptide" evidence="1">
    <location>
        <begin position="1"/>
        <end position="22"/>
    </location>
</feature>
<dbReference type="AlphaFoldDB" id="A0A3Q3L707"/>
<keyword evidence="1" id="KW-0732">Signal</keyword>
<protein>
    <recommendedName>
        <fullName evidence="4">Ig-like domain-containing protein</fullName>
    </recommendedName>
</protein>
<evidence type="ECO:0008006" key="4">
    <source>
        <dbReference type="Google" id="ProtNLM"/>
    </source>
</evidence>
<feature type="chain" id="PRO_5030722111" description="Ig-like domain-containing protein" evidence="1">
    <location>
        <begin position="23"/>
        <end position="118"/>
    </location>
</feature>
<evidence type="ECO:0000313" key="2">
    <source>
        <dbReference type="Ensembl" id="ENSMAMP00000009738.2"/>
    </source>
</evidence>
<dbReference type="Gene3D" id="2.60.40.10">
    <property type="entry name" value="Immunoglobulins"/>
    <property type="match status" value="1"/>
</dbReference>
<organism evidence="2 3">
    <name type="scientific">Mastacembelus armatus</name>
    <name type="common">zig-zag eel</name>
    <dbReference type="NCBI Taxonomy" id="205130"/>
    <lineage>
        <taxon>Eukaryota</taxon>
        <taxon>Metazoa</taxon>
        <taxon>Chordata</taxon>
        <taxon>Craniata</taxon>
        <taxon>Vertebrata</taxon>
        <taxon>Euteleostomi</taxon>
        <taxon>Actinopterygii</taxon>
        <taxon>Neopterygii</taxon>
        <taxon>Teleostei</taxon>
        <taxon>Neoteleostei</taxon>
        <taxon>Acanthomorphata</taxon>
        <taxon>Anabantaria</taxon>
        <taxon>Synbranchiformes</taxon>
        <taxon>Mastacembelidae</taxon>
        <taxon>Mastacembelus</taxon>
    </lineage>
</organism>
<accession>A0A3Q3L707</accession>
<dbReference type="SUPFAM" id="SSF48726">
    <property type="entry name" value="Immunoglobulin"/>
    <property type="match status" value="1"/>
</dbReference>
<evidence type="ECO:0000256" key="1">
    <source>
        <dbReference type="SAM" id="SignalP"/>
    </source>
</evidence>
<proteinExistence type="predicted"/>
<keyword evidence="3" id="KW-1185">Reference proteome</keyword>
<reference evidence="2" key="2">
    <citation type="submission" date="2025-09" db="UniProtKB">
        <authorList>
            <consortium name="Ensembl"/>
        </authorList>
    </citation>
    <scope>IDENTIFICATION</scope>
</reference>
<dbReference type="Ensembl" id="ENSMAMT00000009989.2">
    <property type="protein sequence ID" value="ENSMAMP00000009738.2"/>
    <property type="gene ID" value="ENSMAMG00000028520.1"/>
</dbReference>
<dbReference type="InterPro" id="IPR036179">
    <property type="entry name" value="Ig-like_dom_sf"/>
</dbReference>
<reference evidence="2" key="1">
    <citation type="submission" date="2025-08" db="UniProtKB">
        <authorList>
            <consortium name="Ensembl"/>
        </authorList>
    </citation>
    <scope>IDENTIFICATION</scope>
</reference>
<name>A0A3Q3L707_9TELE</name>
<dbReference type="Proteomes" id="UP000261640">
    <property type="component" value="Unplaced"/>
</dbReference>
<dbReference type="InterPro" id="IPR013783">
    <property type="entry name" value="Ig-like_fold"/>
</dbReference>
<sequence>RIFLLPLTFDLMGTFVVNVTQSSYQAEENHDITLDWTFTTTAHMSLSALYIVPESQDKQLHVSRLRTEDSGLYLCDVKTNDGADYDSCLLKVTGKLVQKHMNSAVYQRRGVQLDHQLH</sequence>